<keyword evidence="4 6" id="KW-0975">Bacterial flagellum</keyword>
<protein>
    <recommendedName>
        <fullName evidence="3 6">Flagellar basal-body rod protein FlgC</fullName>
    </recommendedName>
</protein>
<feature type="domain" description="Flagellar basal-body/hook protein C-terminal" evidence="8">
    <location>
        <begin position="91"/>
        <end position="133"/>
    </location>
</feature>
<dbReference type="EMBL" id="SVCM01000073">
    <property type="protein sequence ID" value="MBE6059789.1"/>
    <property type="molecule type" value="Genomic_DNA"/>
</dbReference>
<dbReference type="Proteomes" id="UP000768462">
    <property type="component" value="Unassembled WGS sequence"/>
</dbReference>
<keyword evidence="9" id="KW-0966">Cell projection</keyword>
<organism evidence="9 10">
    <name type="scientific">Clostridium sulfidigenes</name>
    <dbReference type="NCBI Taxonomy" id="318464"/>
    <lineage>
        <taxon>Bacteria</taxon>
        <taxon>Bacillati</taxon>
        <taxon>Bacillota</taxon>
        <taxon>Clostridia</taxon>
        <taxon>Eubacteriales</taxon>
        <taxon>Clostridiaceae</taxon>
        <taxon>Clostridium</taxon>
    </lineage>
</organism>
<dbReference type="Pfam" id="PF00460">
    <property type="entry name" value="Flg_bb_rod"/>
    <property type="match status" value="1"/>
</dbReference>
<evidence type="ECO:0000256" key="3">
    <source>
        <dbReference type="ARBA" id="ARBA00017941"/>
    </source>
</evidence>
<dbReference type="GO" id="GO:0030694">
    <property type="term" value="C:bacterial-type flagellum basal body, rod"/>
    <property type="evidence" value="ECO:0007669"/>
    <property type="project" value="UniProtKB-UniRule"/>
</dbReference>
<evidence type="ECO:0000259" key="7">
    <source>
        <dbReference type="Pfam" id="PF00460"/>
    </source>
</evidence>
<evidence type="ECO:0000259" key="8">
    <source>
        <dbReference type="Pfam" id="PF06429"/>
    </source>
</evidence>
<comment type="caution">
    <text evidence="9">The sequence shown here is derived from an EMBL/GenBank/DDBJ whole genome shotgun (WGS) entry which is preliminary data.</text>
</comment>
<reference evidence="9" key="1">
    <citation type="submission" date="2019-04" db="EMBL/GenBank/DDBJ databases">
        <title>Evolution of Biomass-Degrading Anaerobic Consortia Revealed by Metagenomics.</title>
        <authorList>
            <person name="Peng X."/>
        </authorList>
    </citation>
    <scope>NUCLEOTIDE SEQUENCE</scope>
    <source>
        <strain evidence="9">SIG254</strain>
    </source>
</reference>
<keyword evidence="9" id="KW-0969">Cilium</keyword>
<evidence type="ECO:0000313" key="10">
    <source>
        <dbReference type="Proteomes" id="UP000768462"/>
    </source>
</evidence>
<dbReference type="Pfam" id="PF06429">
    <property type="entry name" value="Flg_bbr_C"/>
    <property type="match status" value="1"/>
</dbReference>
<gene>
    <name evidence="9" type="primary">flgC</name>
    <name evidence="9" type="ORF">E7215_06405</name>
</gene>
<evidence type="ECO:0000256" key="1">
    <source>
        <dbReference type="ARBA" id="ARBA00004117"/>
    </source>
</evidence>
<keyword evidence="9" id="KW-0282">Flagellum</keyword>
<dbReference type="AlphaFoldDB" id="A0A927ZK03"/>
<evidence type="ECO:0000256" key="6">
    <source>
        <dbReference type="RuleBase" id="RU362062"/>
    </source>
</evidence>
<evidence type="ECO:0000256" key="5">
    <source>
        <dbReference type="ARBA" id="ARBA00025933"/>
    </source>
</evidence>
<comment type="subunit">
    <text evidence="5 6">The basal body constitutes a major portion of the flagellar organelle and consists of four rings (L,P,S, and M) mounted on a central rod. The rod consists of about 26 subunits of FlgG in the distal portion, and FlgB, FlgC and FlgF are thought to build up the proximal portion of the rod with about 6 subunits each.</text>
</comment>
<dbReference type="NCBIfam" id="TIGR01395">
    <property type="entry name" value="FlgC"/>
    <property type="match status" value="1"/>
</dbReference>
<dbReference type="GO" id="GO:0071978">
    <property type="term" value="P:bacterial-type flagellum-dependent swarming motility"/>
    <property type="evidence" value="ECO:0007669"/>
    <property type="project" value="TreeGrafter"/>
</dbReference>
<comment type="subcellular location">
    <subcellularLocation>
        <location evidence="1 6">Bacterial flagellum basal body</location>
    </subcellularLocation>
</comment>
<evidence type="ECO:0000256" key="4">
    <source>
        <dbReference type="ARBA" id="ARBA00023143"/>
    </source>
</evidence>
<dbReference type="InterPro" id="IPR010930">
    <property type="entry name" value="Flg_bb/hook_C_dom"/>
</dbReference>
<name>A0A927ZK03_9CLOT</name>
<dbReference type="InterPro" id="IPR001444">
    <property type="entry name" value="Flag_bb_rod_N"/>
</dbReference>
<comment type="similarity">
    <text evidence="2">Belongs to the flagella basal body rod proteins family.</text>
</comment>
<evidence type="ECO:0000313" key="9">
    <source>
        <dbReference type="EMBL" id="MBE6059789.1"/>
    </source>
</evidence>
<dbReference type="InterPro" id="IPR006299">
    <property type="entry name" value="FlgC"/>
</dbReference>
<accession>A0A927ZK03</accession>
<dbReference type="PANTHER" id="PTHR30435">
    <property type="entry name" value="FLAGELLAR PROTEIN"/>
    <property type="match status" value="1"/>
</dbReference>
<feature type="domain" description="Flagellar basal body rod protein N-terminal" evidence="7">
    <location>
        <begin position="1"/>
        <end position="28"/>
    </location>
</feature>
<dbReference type="PANTHER" id="PTHR30435:SF2">
    <property type="entry name" value="FLAGELLAR BASAL-BODY ROD PROTEIN FLGC"/>
    <property type="match status" value="1"/>
</dbReference>
<sequence length="137" mass="15071">MRISASGLTAERLRMDTISSNIVNAGTTRGKDGKPYVRKIAMFQENLKEAYNKSNGKVEDKLNGVKAVGIVDDESELIKVYNPSHPDADEEGFVTMPNVNISNEMVELIASSRAYEANVNAMNAQKSMFLKTLEIGK</sequence>
<proteinExistence type="inferred from homology"/>
<evidence type="ECO:0000256" key="2">
    <source>
        <dbReference type="ARBA" id="ARBA00009677"/>
    </source>
</evidence>